<feature type="region of interest" description="Disordered" evidence="1">
    <location>
        <begin position="202"/>
        <end position="240"/>
    </location>
</feature>
<protein>
    <recommendedName>
        <fullName evidence="5">Toxoplasma gondii family A protein</fullName>
    </recommendedName>
</protein>
<dbReference type="EMBL" id="FR823387">
    <property type="protein sequence ID" value="CBZ52004.1"/>
    <property type="molecule type" value="Genomic_DNA"/>
</dbReference>
<dbReference type="eggNOG" id="ENOG502TMF7">
    <property type="taxonomic scope" value="Eukaryota"/>
</dbReference>
<feature type="region of interest" description="Disordered" evidence="1">
    <location>
        <begin position="295"/>
        <end position="382"/>
    </location>
</feature>
<organism evidence="2 4">
    <name type="scientific">Neospora caninum (strain Liverpool)</name>
    <dbReference type="NCBI Taxonomy" id="572307"/>
    <lineage>
        <taxon>Eukaryota</taxon>
        <taxon>Sar</taxon>
        <taxon>Alveolata</taxon>
        <taxon>Apicomplexa</taxon>
        <taxon>Conoidasida</taxon>
        <taxon>Coccidia</taxon>
        <taxon>Eucoccidiorida</taxon>
        <taxon>Eimeriorina</taxon>
        <taxon>Sarcocystidae</taxon>
        <taxon>Neospora</taxon>
    </lineage>
</organism>
<dbReference type="InParanoid" id="F0VE60"/>
<sequence length="432" mass="45316">MENCSNPLQNRLWACIPHAISCLFSGPQVAFHYVDRNTCNMERHALQIVLLAFLLAAAVPCAASEASGSEPEPDFTVTISKEGIAENSRREFSLGPSATLRVVDETGKATLLPAPTTAGDSEAGQYSVAYVFENGQCNFEKTVAYKDAFPGYSQQLWVRTGTETSAGEEGAGEVGNYTFTNPPDEYLSGGVSFCVRFTTSRSTTTTTTTTPTTATTLTSATTGKTSAGKSDVSGGGTTGTESAALLRDQQNYPEKEEAPAHPPIQEAVGGIMAASYLEYDDSRKDSSVTVENLDVPVAKQTTPKQEESVQTPSQSSSSGELPAQDLAAQDVTTTASSTSASRAAPSATEEPETVNSPAVGTILQPSTLVDTPDNKGTDGDVHSRLRRLSDSDVSEVKYLTIVVHSDADCSTAGTLTLSAALLALTASLLSSF</sequence>
<keyword evidence="4" id="KW-1185">Reference proteome</keyword>
<dbReference type="Proteomes" id="UP000007494">
    <property type="component" value="Chromosome VI"/>
</dbReference>
<evidence type="ECO:0000313" key="3">
    <source>
        <dbReference type="EMBL" id="CEL65965.1"/>
    </source>
</evidence>
<dbReference type="GeneID" id="13444791"/>
<feature type="compositionally biased region" description="Polar residues" evidence="1">
    <location>
        <begin position="353"/>
        <end position="369"/>
    </location>
</feature>
<evidence type="ECO:0000256" key="1">
    <source>
        <dbReference type="SAM" id="MobiDB-lite"/>
    </source>
</evidence>
<dbReference type="EMBL" id="LN714480">
    <property type="protein sequence ID" value="CEL65965.1"/>
    <property type="molecule type" value="Genomic_DNA"/>
</dbReference>
<dbReference type="OMA" id="WIRTATE"/>
<evidence type="ECO:0000313" key="2">
    <source>
        <dbReference type="EMBL" id="CBZ52004.1"/>
    </source>
</evidence>
<dbReference type="OrthoDB" id="331226at2759"/>
<feature type="compositionally biased region" description="Basic and acidic residues" evidence="1">
    <location>
        <begin position="372"/>
        <end position="382"/>
    </location>
</feature>
<reference evidence="4" key="3">
    <citation type="journal article" date="2012" name="PLoS Pathog.">
        <title>Comparative genomics of the apicomplexan parasites Toxoplasma gondii and Neospora caninum: Coccidia differing in host range and transmission strategy.</title>
        <authorList>
            <person name="Reid A.J."/>
            <person name="Vermont S.J."/>
            <person name="Cotton J.A."/>
            <person name="Harris D."/>
            <person name="Hill-Cawthorne G.A."/>
            <person name="Konen-Waisman S."/>
            <person name="Latham S.M."/>
            <person name="Mourier T."/>
            <person name="Norton R."/>
            <person name="Quail M.A."/>
            <person name="Sanders M."/>
            <person name="Shanmugam D."/>
            <person name="Sohal A."/>
            <person name="Wasmuth J.D."/>
            <person name="Brunk B."/>
            <person name="Grigg M.E."/>
            <person name="Howard J.C."/>
            <person name="Parkinson J."/>
            <person name="Roos D.S."/>
            <person name="Trees A.J."/>
            <person name="Berriman M."/>
            <person name="Pain A."/>
            <person name="Wastling J.M."/>
        </authorList>
    </citation>
    <scope>NUCLEOTIDE SEQUENCE [LARGE SCALE GENOMIC DNA]</scope>
    <source>
        <strain evidence="4">Liverpool</strain>
    </source>
</reference>
<dbReference type="AlphaFoldDB" id="F0VE60"/>
<feature type="compositionally biased region" description="Low complexity" evidence="1">
    <location>
        <begin position="308"/>
        <end position="320"/>
    </location>
</feature>
<reference evidence="2" key="1">
    <citation type="submission" date="2011-02" db="EMBL/GenBank/DDBJ databases">
        <authorList>
            <person name="Aslett M."/>
        </authorList>
    </citation>
    <scope>NUCLEOTIDE SEQUENCE</scope>
    <source>
        <strain evidence="2">Liverpool</strain>
    </source>
</reference>
<feature type="compositionally biased region" description="Low complexity" evidence="1">
    <location>
        <begin position="202"/>
        <end position="227"/>
    </location>
</feature>
<dbReference type="RefSeq" id="XP_003882036.1">
    <property type="nucleotide sequence ID" value="XM_003881987.1"/>
</dbReference>
<accession>F0VE60</accession>
<feature type="compositionally biased region" description="Low complexity" evidence="1">
    <location>
        <begin position="332"/>
        <end position="348"/>
    </location>
</feature>
<gene>
    <name evidence="3" type="ORF">BN1204_017941</name>
    <name evidence="2" type="ORF">NCLIV_017941</name>
</gene>
<reference evidence="2" key="2">
    <citation type="submission" date="2011-03" db="EMBL/GenBank/DDBJ databases">
        <title>Comparative genomics and transcriptomics of Neospora caninum and Toxoplasma gondii.</title>
        <authorList>
            <person name="Reid A.J."/>
            <person name="Sohal A."/>
            <person name="Harris D."/>
            <person name="Quail M."/>
            <person name="Sanders M."/>
            <person name="Berriman M."/>
            <person name="Wastling J.M."/>
            <person name="Pain A."/>
        </authorList>
    </citation>
    <scope>NUCLEOTIDE SEQUENCE</scope>
    <source>
        <strain evidence="2">Liverpool</strain>
    </source>
</reference>
<evidence type="ECO:0000313" key="4">
    <source>
        <dbReference type="Proteomes" id="UP000007494"/>
    </source>
</evidence>
<evidence type="ECO:0008006" key="5">
    <source>
        <dbReference type="Google" id="ProtNLM"/>
    </source>
</evidence>
<reference evidence="3" key="4">
    <citation type="journal article" date="2015" name="PLoS ONE">
        <title>Comprehensive Evaluation of Toxoplasma gondii VEG and Neospora caninum LIV Genomes with Tachyzoite Stage Transcriptome and Proteome Defines Novel Transcript Features.</title>
        <authorList>
            <person name="Ramaprasad A."/>
            <person name="Mourier T."/>
            <person name="Naeem R."/>
            <person name="Malas T.B."/>
            <person name="Moussa E."/>
            <person name="Panigrahi A."/>
            <person name="Vermont S.J."/>
            <person name="Otto T.D."/>
            <person name="Wastling J."/>
            <person name="Pain A."/>
        </authorList>
    </citation>
    <scope>NUCLEOTIDE SEQUENCE</scope>
    <source>
        <strain evidence="3">Liverpool</strain>
    </source>
</reference>
<dbReference type="VEuPathDB" id="ToxoDB:NCLIV_017941"/>
<proteinExistence type="predicted"/>
<name>F0VE60_NEOCL</name>